<keyword evidence="3" id="KW-1185">Reference proteome</keyword>
<keyword evidence="1" id="KW-1133">Transmembrane helix</keyword>
<comment type="caution">
    <text evidence="2">The sequence shown here is derived from an EMBL/GenBank/DDBJ whole genome shotgun (WGS) entry which is preliminary data.</text>
</comment>
<evidence type="ECO:0000313" key="2">
    <source>
        <dbReference type="EMBL" id="MFC7234671.1"/>
    </source>
</evidence>
<dbReference type="Pfam" id="PF23960">
    <property type="entry name" value="DUF7289"/>
    <property type="match status" value="1"/>
</dbReference>
<organism evidence="2 3">
    <name type="scientific">Halosegnis marinus</name>
    <dbReference type="NCBI Taxonomy" id="3034023"/>
    <lineage>
        <taxon>Archaea</taxon>
        <taxon>Methanobacteriati</taxon>
        <taxon>Methanobacteriota</taxon>
        <taxon>Stenosarchaea group</taxon>
        <taxon>Halobacteria</taxon>
        <taxon>Halobacteriales</taxon>
        <taxon>Natronomonadaceae</taxon>
        <taxon>Halosegnis</taxon>
    </lineage>
</organism>
<sequence length="233" mass="23972">MRAQANVVGVAILVGVTVVALGTLTAAIGAVVEEDAARADARRVADGFGSALEPVEATGPRRGTLAFVEGDLRPVDRQVRVLNGSGVVAAVEADALVFEAGERRVTYLGGAVVRGRPPGGSMHTPPPITASRDGGALVVGVARLGDPGAVGGSGRVAVRTNVSHERTDLGTGTFRVAVETATPRPWRAYFERAGATVTTRDLDGDGVPSVVARFPGERRAWLVVHDLRAEVGA</sequence>
<keyword evidence="1" id="KW-0812">Transmembrane</keyword>
<keyword evidence="1" id="KW-0472">Membrane</keyword>
<name>A0ABD5ZN48_9EURY</name>
<proteinExistence type="predicted"/>
<dbReference type="EMBL" id="JBHTAP010000001">
    <property type="protein sequence ID" value="MFC7234671.1"/>
    <property type="molecule type" value="Genomic_DNA"/>
</dbReference>
<gene>
    <name evidence="2" type="ORF">ACFQJ4_04980</name>
</gene>
<protein>
    <submittedName>
        <fullName evidence="2">Type IV pilin</fullName>
    </submittedName>
</protein>
<dbReference type="AlphaFoldDB" id="A0ABD5ZN48"/>
<dbReference type="GeneID" id="79266339"/>
<dbReference type="InterPro" id="IPR055713">
    <property type="entry name" value="DUF7289"/>
</dbReference>
<dbReference type="Proteomes" id="UP001596398">
    <property type="component" value="Unassembled WGS sequence"/>
</dbReference>
<dbReference type="RefSeq" id="WP_276235684.1">
    <property type="nucleotide sequence ID" value="NZ_CP119802.1"/>
</dbReference>
<evidence type="ECO:0000313" key="3">
    <source>
        <dbReference type="Proteomes" id="UP001596398"/>
    </source>
</evidence>
<feature type="transmembrane region" description="Helical" evidence="1">
    <location>
        <begin position="7"/>
        <end position="32"/>
    </location>
</feature>
<evidence type="ECO:0000256" key="1">
    <source>
        <dbReference type="SAM" id="Phobius"/>
    </source>
</evidence>
<reference evidence="2 3" key="1">
    <citation type="journal article" date="2019" name="Int. J. Syst. Evol. Microbiol.">
        <title>The Global Catalogue of Microorganisms (GCM) 10K type strain sequencing project: providing services to taxonomists for standard genome sequencing and annotation.</title>
        <authorList>
            <consortium name="The Broad Institute Genomics Platform"/>
            <consortium name="The Broad Institute Genome Sequencing Center for Infectious Disease"/>
            <person name="Wu L."/>
            <person name="Ma J."/>
        </authorList>
    </citation>
    <scope>NUCLEOTIDE SEQUENCE [LARGE SCALE GENOMIC DNA]</scope>
    <source>
        <strain evidence="2 3">DT85</strain>
    </source>
</reference>
<accession>A0ABD5ZN48</accession>